<evidence type="ECO:0000313" key="1">
    <source>
        <dbReference type="EMBL" id="KIJ94764.1"/>
    </source>
</evidence>
<evidence type="ECO:0000313" key="2">
    <source>
        <dbReference type="Proteomes" id="UP000054477"/>
    </source>
</evidence>
<gene>
    <name evidence="1" type="ORF">K443DRAFT_349476</name>
</gene>
<proteinExistence type="predicted"/>
<protein>
    <submittedName>
        <fullName evidence="1">Unplaced genomic scaffold K443scaffold_244, whole genome shotgun sequence</fullName>
    </submittedName>
</protein>
<reference evidence="2" key="2">
    <citation type="submission" date="2015-01" db="EMBL/GenBank/DDBJ databases">
        <title>Evolutionary Origins and Diversification of the Mycorrhizal Mutualists.</title>
        <authorList>
            <consortium name="DOE Joint Genome Institute"/>
            <consortium name="Mycorrhizal Genomics Consortium"/>
            <person name="Kohler A."/>
            <person name="Kuo A."/>
            <person name="Nagy L.G."/>
            <person name="Floudas D."/>
            <person name="Copeland A."/>
            <person name="Barry K.W."/>
            <person name="Cichocki N."/>
            <person name="Veneault-Fourrey C."/>
            <person name="LaButti K."/>
            <person name="Lindquist E.A."/>
            <person name="Lipzen A."/>
            <person name="Lundell T."/>
            <person name="Morin E."/>
            <person name="Murat C."/>
            <person name="Riley R."/>
            <person name="Ohm R."/>
            <person name="Sun H."/>
            <person name="Tunlid A."/>
            <person name="Henrissat B."/>
            <person name="Grigoriev I.V."/>
            <person name="Hibbett D.S."/>
            <person name="Martin F."/>
        </authorList>
    </citation>
    <scope>NUCLEOTIDE SEQUENCE [LARGE SCALE GENOMIC DNA]</scope>
    <source>
        <strain evidence="2">LaAM-08-1</strain>
    </source>
</reference>
<keyword evidence="2" id="KW-1185">Reference proteome</keyword>
<dbReference type="AlphaFoldDB" id="A0A0C9WJI7"/>
<dbReference type="EMBL" id="KN838779">
    <property type="protein sequence ID" value="KIJ94764.1"/>
    <property type="molecule type" value="Genomic_DNA"/>
</dbReference>
<organism evidence="1 2">
    <name type="scientific">Laccaria amethystina LaAM-08-1</name>
    <dbReference type="NCBI Taxonomy" id="1095629"/>
    <lineage>
        <taxon>Eukaryota</taxon>
        <taxon>Fungi</taxon>
        <taxon>Dikarya</taxon>
        <taxon>Basidiomycota</taxon>
        <taxon>Agaricomycotina</taxon>
        <taxon>Agaricomycetes</taxon>
        <taxon>Agaricomycetidae</taxon>
        <taxon>Agaricales</taxon>
        <taxon>Agaricineae</taxon>
        <taxon>Hydnangiaceae</taxon>
        <taxon>Laccaria</taxon>
    </lineage>
</organism>
<dbReference type="Proteomes" id="UP000054477">
    <property type="component" value="Unassembled WGS sequence"/>
</dbReference>
<accession>A0A0C9WJI7</accession>
<reference evidence="1 2" key="1">
    <citation type="submission" date="2014-04" db="EMBL/GenBank/DDBJ databases">
        <authorList>
            <consortium name="DOE Joint Genome Institute"/>
            <person name="Kuo A."/>
            <person name="Kohler A."/>
            <person name="Nagy L.G."/>
            <person name="Floudas D."/>
            <person name="Copeland A."/>
            <person name="Barry K.W."/>
            <person name="Cichocki N."/>
            <person name="Veneault-Fourrey C."/>
            <person name="LaButti K."/>
            <person name="Lindquist E.A."/>
            <person name="Lipzen A."/>
            <person name="Lundell T."/>
            <person name="Morin E."/>
            <person name="Murat C."/>
            <person name="Sun H."/>
            <person name="Tunlid A."/>
            <person name="Henrissat B."/>
            <person name="Grigoriev I.V."/>
            <person name="Hibbett D.S."/>
            <person name="Martin F."/>
            <person name="Nordberg H.P."/>
            <person name="Cantor M.N."/>
            <person name="Hua S.X."/>
        </authorList>
    </citation>
    <scope>NUCLEOTIDE SEQUENCE [LARGE SCALE GENOMIC DNA]</scope>
    <source>
        <strain evidence="1 2">LaAM-08-1</strain>
    </source>
</reference>
<dbReference type="HOGENOM" id="CLU_3014511_0_0_1"/>
<sequence>MNQGSCMFPIINYPFQNLIFKAERDETNMAARKATLLDATVSTSTPTPRLHHRSIV</sequence>
<name>A0A0C9WJI7_9AGAR</name>